<dbReference type="PANTHER" id="PTHR23513:SF6">
    <property type="entry name" value="MAJOR FACILITATOR SUPERFAMILY ASSOCIATED DOMAIN-CONTAINING PROTEIN"/>
    <property type="match status" value="1"/>
</dbReference>
<dbReference type="GO" id="GO:0005886">
    <property type="term" value="C:plasma membrane"/>
    <property type="evidence" value="ECO:0007669"/>
    <property type="project" value="UniProtKB-SubCell"/>
</dbReference>
<proteinExistence type="predicted"/>
<reference evidence="8 9" key="1">
    <citation type="submission" date="2015-05" db="EMBL/GenBank/DDBJ databases">
        <authorList>
            <person name="Tang B."/>
            <person name="Yu Y."/>
        </authorList>
    </citation>
    <scope>NUCLEOTIDE SEQUENCE [LARGE SCALE GENOMIC DNA]</scope>
    <source>
        <strain evidence="8 9">DSM 7029</strain>
    </source>
</reference>
<dbReference type="OrthoDB" id="69054at2"/>
<feature type="transmembrane region" description="Helical" evidence="6">
    <location>
        <begin position="21"/>
        <end position="47"/>
    </location>
</feature>
<dbReference type="Gene3D" id="1.20.1250.20">
    <property type="entry name" value="MFS general substrate transporter like domains"/>
    <property type="match status" value="1"/>
</dbReference>
<dbReference type="RefSeq" id="WP_047194845.1">
    <property type="nucleotide sequence ID" value="NZ_CP011371.1"/>
</dbReference>
<feature type="domain" description="Major facilitator superfamily (MFS) profile" evidence="7">
    <location>
        <begin position="20"/>
        <end position="424"/>
    </location>
</feature>
<evidence type="ECO:0000256" key="2">
    <source>
        <dbReference type="ARBA" id="ARBA00022475"/>
    </source>
</evidence>
<dbReference type="PANTHER" id="PTHR23513">
    <property type="entry name" value="INTEGRAL MEMBRANE EFFLUX PROTEIN-RELATED"/>
    <property type="match status" value="1"/>
</dbReference>
<dbReference type="InterPro" id="IPR036259">
    <property type="entry name" value="MFS_trans_sf"/>
</dbReference>
<feature type="transmembrane region" description="Helical" evidence="6">
    <location>
        <begin position="276"/>
        <end position="301"/>
    </location>
</feature>
<name>A0A0G3BRG0_9BURK</name>
<keyword evidence="5 6" id="KW-0472">Membrane</keyword>
<evidence type="ECO:0000256" key="6">
    <source>
        <dbReference type="SAM" id="Phobius"/>
    </source>
</evidence>
<keyword evidence="2" id="KW-1003">Cell membrane</keyword>
<feature type="transmembrane region" description="Helical" evidence="6">
    <location>
        <begin position="113"/>
        <end position="138"/>
    </location>
</feature>
<dbReference type="AlphaFoldDB" id="A0A0G3BRG0"/>
<sequence length="435" mass="45713">MSETTSLPDGTRSAAAPDRSFHWLLAGSLLSMLGDQFTLIALPWLVLRMTGDTLMLGLVLGVMSVPRALFMLVGGAMVDRYSPKRVLMWTKHVSTVLLLVLAAVVYSGTPQPWMIYTLAFGLGLASAFSIPSGTSILPRVVPPQRLQAANGVLLGLRQLSMFVGPLLAGGLIVVFGDGERDRVSDAQGLAAAFAFDALTFIVSAWTLAQVRTIQPPREPGAAAGQAVLASVVAGLRHCWGDRELRACYLYWGAVALLIMGPVHIALPLLADTRPGLGAAAFGVLVGSHGAGTLLGMAVAALKPRWRVRNLGITLLLADATVGLLFMPMGHIAALWQGAALLLAIGTLGGYLQVAIFTWIQHRVPASLLGRAMSLFMFIFLGLVPLSAAVTGALLRHIALADLFVGSGVVLVGLVALALAVSPLRHLRDAPVAAPR</sequence>
<feature type="transmembrane region" description="Helical" evidence="6">
    <location>
        <begin position="248"/>
        <end position="270"/>
    </location>
</feature>
<feature type="transmembrane region" description="Helical" evidence="6">
    <location>
        <begin position="159"/>
        <end position="176"/>
    </location>
</feature>
<dbReference type="PATRIC" id="fig|413882.6.peg.2556"/>
<comment type="subcellular location">
    <subcellularLocation>
        <location evidence="1">Cell membrane</location>
        <topology evidence="1">Multi-pass membrane protein</topology>
    </subcellularLocation>
</comment>
<dbReference type="STRING" id="413882.AAW51_2444"/>
<keyword evidence="4 6" id="KW-1133">Transmembrane helix</keyword>
<dbReference type="PROSITE" id="PS50850">
    <property type="entry name" value="MFS"/>
    <property type="match status" value="1"/>
</dbReference>
<evidence type="ECO:0000256" key="1">
    <source>
        <dbReference type="ARBA" id="ARBA00004651"/>
    </source>
</evidence>
<feature type="transmembrane region" description="Helical" evidence="6">
    <location>
        <begin position="53"/>
        <end position="74"/>
    </location>
</feature>
<dbReference type="InterPro" id="IPR020846">
    <property type="entry name" value="MFS_dom"/>
</dbReference>
<dbReference type="EMBL" id="CP011371">
    <property type="protein sequence ID" value="AKJ29135.1"/>
    <property type="molecule type" value="Genomic_DNA"/>
</dbReference>
<dbReference type="GO" id="GO:0022857">
    <property type="term" value="F:transmembrane transporter activity"/>
    <property type="evidence" value="ECO:0007669"/>
    <property type="project" value="InterPro"/>
</dbReference>
<feature type="transmembrane region" description="Helical" evidence="6">
    <location>
        <begin position="400"/>
        <end position="420"/>
    </location>
</feature>
<gene>
    <name evidence="8" type="ORF">AAW51_2444</name>
</gene>
<dbReference type="Pfam" id="PF07690">
    <property type="entry name" value="MFS_1"/>
    <property type="match status" value="1"/>
</dbReference>
<feature type="transmembrane region" description="Helical" evidence="6">
    <location>
        <begin position="86"/>
        <end position="107"/>
    </location>
</feature>
<dbReference type="CDD" id="cd06173">
    <property type="entry name" value="MFS_MefA_like"/>
    <property type="match status" value="1"/>
</dbReference>
<evidence type="ECO:0000313" key="9">
    <source>
        <dbReference type="Proteomes" id="UP000035352"/>
    </source>
</evidence>
<keyword evidence="3 6" id="KW-0812">Transmembrane</keyword>
<evidence type="ECO:0000256" key="5">
    <source>
        <dbReference type="ARBA" id="ARBA00023136"/>
    </source>
</evidence>
<organism evidence="8 9">
    <name type="scientific">Caldimonas brevitalea</name>
    <dbReference type="NCBI Taxonomy" id="413882"/>
    <lineage>
        <taxon>Bacteria</taxon>
        <taxon>Pseudomonadati</taxon>
        <taxon>Pseudomonadota</taxon>
        <taxon>Betaproteobacteria</taxon>
        <taxon>Burkholderiales</taxon>
        <taxon>Sphaerotilaceae</taxon>
        <taxon>Caldimonas</taxon>
    </lineage>
</organism>
<dbReference type="Proteomes" id="UP000035352">
    <property type="component" value="Chromosome"/>
</dbReference>
<feature type="transmembrane region" description="Helical" evidence="6">
    <location>
        <begin position="339"/>
        <end position="359"/>
    </location>
</feature>
<dbReference type="KEGG" id="pbh:AAW51_2444"/>
<evidence type="ECO:0000256" key="3">
    <source>
        <dbReference type="ARBA" id="ARBA00022692"/>
    </source>
</evidence>
<accession>A0A0G3BRG0</accession>
<evidence type="ECO:0000313" key="8">
    <source>
        <dbReference type="EMBL" id="AKJ29135.1"/>
    </source>
</evidence>
<evidence type="ECO:0000259" key="7">
    <source>
        <dbReference type="PROSITE" id="PS50850"/>
    </source>
</evidence>
<protein>
    <submittedName>
        <fullName evidence="8">MFS transporter</fullName>
    </submittedName>
</protein>
<feature type="transmembrane region" description="Helical" evidence="6">
    <location>
        <begin position="313"/>
        <end position="333"/>
    </location>
</feature>
<evidence type="ECO:0000256" key="4">
    <source>
        <dbReference type="ARBA" id="ARBA00022989"/>
    </source>
</evidence>
<dbReference type="InterPro" id="IPR011701">
    <property type="entry name" value="MFS"/>
</dbReference>
<feature type="transmembrane region" description="Helical" evidence="6">
    <location>
        <begin position="188"/>
        <end position="208"/>
    </location>
</feature>
<feature type="transmembrane region" description="Helical" evidence="6">
    <location>
        <begin position="371"/>
        <end position="394"/>
    </location>
</feature>
<dbReference type="SUPFAM" id="SSF103473">
    <property type="entry name" value="MFS general substrate transporter"/>
    <property type="match status" value="1"/>
</dbReference>
<keyword evidence="9" id="KW-1185">Reference proteome</keyword>